<dbReference type="GO" id="GO:0003700">
    <property type="term" value="F:DNA-binding transcription factor activity"/>
    <property type="evidence" value="ECO:0007669"/>
    <property type="project" value="InterPro"/>
</dbReference>
<dbReference type="GO" id="GO:0043565">
    <property type="term" value="F:sequence-specific DNA binding"/>
    <property type="evidence" value="ECO:0007669"/>
    <property type="project" value="InterPro"/>
</dbReference>
<reference evidence="5 6" key="1">
    <citation type="submission" date="2013-04" db="EMBL/GenBank/DDBJ databases">
        <title>Oceanicola sp. 22II1-22F33 Genome Sequencing.</title>
        <authorList>
            <person name="Lai Q."/>
            <person name="Li G."/>
            <person name="Shao Z."/>
        </authorList>
    </citation>
    <scope>NUCLEOTIDE SEQUENCE [LARGE SCALE GENOMIC DNA]</scope>
    <source>
        <strain evidence="5 6">22II1-22F33</strain>
    </source>
</reference>
<sequence>MEVLSLAQLVRDGSWRLGLAHDRPDHLLIWITRGQGVGLIDGARRGLGLHNALFIPARTLFSLDLNRQVFGHAVVIPERAAPSLPAALHHLRIRDAQAQADLTALFEAICREQAAYRPLRQAAMAAHVELMSIWLQRQVESGADSLPRPTAAQRLSRAYCARLVSHYASGASLTEHATFLNVTSAHLTRVCKTEIGKTASALLSERLLHAARRLLSDTDMPAKDVASHLGFGSAAYFTRFIQHHTQSSPIQLRRSARSRVQSG</sequence>
<keyword evidence="3" id="KW-0804">Transcription</keyword>
<evidence type="ECO:0000256" key="2">
    <source>
        <dbReference type="ARBA" id="ARBA00023125"/>
    </source>
</evidence>
<proteinExistence type="predicted"/>
<dbReference type="EMBL" id="AQQR01000001">
    <property type="protein sequence ID" value="OWU78026.1"/>
    <property type="molecule type" value="Genomic_DNA"/>
</dbReference>
<accession>A0A225P1H7</accession>
<dbReference type="PANTHER" id="PTHR43280:SF32">
    <property type="entry name" value="TRANSCRIPTIONAL REGULATORY PROTEIN"/>
    <property type="match status" value="1"/>
</dbReference>
<dbReference type="PROSITE" id="PS01124">
    <property type="entry name" value="HTH_ARAC_FAMILY_2"/>
    <property type="match status" value="1"/>
</dbReference>
<dbReference type="SMART" id="SM00342">
    <property type="entry name" value="HTH_ARAC"/>
    <property type="match status" value="1"/>
</dbReference>
<evidence type="ECO:0000256" key="1">
    <source>
        <dbReference type="ARBA" id="ARBA00023015"/>
    </source>
</evidence>
<dbReference type="SUPFAM" id="SSF46689">
    <property type="entry name" value="Homeodomain-like"/>
    <property type="match status" value="1"/>
</dbReference>
<dbReference type="Pfam" id="PF12833">
    <property type="entry name" value="HTH_18"/>
    <property type="match status" value="1"/>
</dbReference>
<feature type="domain" description="HTH araC/xylS-type" evidence="4">
    <location>
        <begin position="157"/>
        <end position="255"/>
    </location>
</feature>
<evidence type="ECO:0000259" key="4">
    <source>
        <dbReference type="PROSITE" id="PS01124"/>
    </source>
</evidence>
<dbReference type="InterPro" id="IPR009057">
    <property type="entry name" value="Homeodomain-like_sf"/>
</dbReference>
<protein>
    <submittedName>
        <fullName evidence="5">AraC family transcriptional regulator</fullName>
    </submittedName>
</protein>
<dbReference type="InterPro" id="IPR018060">
    <property type="entry name" value="HTH_AraC"/>
</dbReference>
<comment type="caution">
    <text evidence="5">The sequence shown here is derived from an EMBL/GenBank/DDBJ whole genome shotgun (WGS) entry which is preliminary data.</text>
</comment>
<keyword evidence="6" id="KW-1185">Reference proteome</keyword>
<dbReference type="Proteomes" id="UP000215377">
    <property type="component" value="Unassembled WGS sequence"/>
</dbReference>
<evidence type="ECO:0000313" key="6">
    <source>
        <dbReference type="Proteomes" id="UP000215377"/>
    </source>
</evidence>
<name>A0A225P1H7_9RHOB</name>
<evidence type="ECO:0000313" key="5">
    <source>
        <dbReference type="EMBL" id="OWU78026.1"/>
    </source>
</evidence>
<dbReference type="Gene3D" id="1.10.10.60">
    <property type="entry name" value="Homeodomain-like"/>
    <property type="match status" value="1"/>
</dbReference>
<gene>
    <name evidence="5" type="ORF">ATO3_01865</name>
</gene>
<dbReference type="AlphaFoldDB" id="A0A225P1H7"/>
<keyword evidence="2" id="KW-0238">DNA-binding</keyword>
<keyword evidence="1" id="KW-0805">Transcription regulation</keyword>
<organism evidence="5 6">
    <name type="scientific">Marinibacterium profundimaris</name>
    <dbReference type="NCBI Taxonomy" id="1679460"/>
    <lineage>
        <taxon>Bacteria</taxon>
        <taxon>Pseudomonadati</taxon>
        <taxon>Pseudomonadota</taxon>
        <taxon>Alphaproteobacteria</taxon>
        <taxon>Rhodobacterales</taxon>
        <taxon>Paracoccaceae</taxon>
        <taxon>Marinibacterium</taxon>
    </lineage>
</organism>
<dbReference type="PANTHER" id="PTHR43280">
    <property type="entry name" value="ARAC-FAMILY TRANSCRIPTIONAL REGULATOR"/>
    <property type="match status" value="1"/>
</dbReference>
<evidence type="ECO:0000256" key="3">
    <source>
        <dbReference type="ARBA" id="ARBA00023163"/>
    </source>
</evidence>